<gene>
    <name evidence="16" type="primary">petJ</name>
</gene>
<keyword evidence="8 13" id="KW-0408">Iron</keyword>
<dbReference type="PANTHER" id="PTHR34688">
    <property type="entry name" value="CYTOCHROME C6, CHLOROPLASTIC"/>
    <property type="match status" value="1"/>
</dbReference>
<dbReference type="AlphaFoldDB" id="A0A1Z1MFC8"/>
<evidence type="ECO:0000256" key="3">
    <source>
        <dbReference type="ARBA" id="ARBA00009650"/>
    </source>
</evidence>
<dbReference type="InterPro" id="IPR008168">
    <property type="entry name" value="Cyt_C_IC"/>
</dbReference>
<evidence type="ECO:0000256" key="11">
    <source>
        <dbReference type="ARBA" id="ARBA00031247"/>
    </source>
</evidence>
<proteinExistence type="inferred from homology"/>
<keyword evidence="5 13" id="KW-0349">Heme</keyword>
<dbReference type="PROSITE" id="PS51007">
    <property type="entry name" value="CYTC"/>
    <property type="match status" value="1"/>
</dbReference>
<evidence type="ECO:0000256" key="6">
    <source>
        <dbReference type="ARBA" id="ARBA00022723"/>
    </source>
</evidence>
<comment type="similarity">
    <text evidence="3">Belongs to the cytochrome c family. PetJ subfamily.</text>
</comment>
<comment type="subcellular location">
    <subcellularLocation>
        <location evidence="2">Plastid</location>
        <location evidence="2">Chloroplast thylakoid lumen</location>
    </subcellularLocation>
</comment>
<feature type="signal peptide" evidence="14">
    <location>
        <begin position="1"/>
        <end position="24"/>
    </location>
</feature>
<dbReference type="Gene3D" id="1.10.760.10">
    <property type="entry name" value="Cytochrome c-like domain"/>
    <property type="match status" value="1"/>
</dbReference>
<dbReference type="PANTHER" id="PTHR34688:SF2">
    <property type="entry name" value="CYTOCHROME C6, CHLOROPLASTIC"/>
    <property type="match status" value="1"/>
</dbReference>
<name>A0A1Z1MFC8_9FLOR</name>
<evidence type="ECO:0000256" key="5">
    <source>
        <dbReference type="ARBA" id="ARBA00022617"/>
    </source>
</evidence>
<dbReference type="GO" id="GO:0009055">
    <property type="term" value="F:electron transfer activity"/>
    <property type="evidence" value="ECO:0007669"/>
    <property type="project" value="InterPro"/>
</dbReference>
<evidence type="ECO:0000256" key="12">
    <source>
        <dbReference type="ARBA" id="ARBA00033211"/>
    </source>
</evidence>
<geneLocation type="chloroplast" evidence="16"/>
<evidence type="ECO:0000256" key="2">
    <source>
        <dbReference type="ARBA" id="ARBA00004456"/>
    </source>
</evidence>
<evidence type="ECO:0000256" key="4">
    <source>
        <dbReference type="ARBA" id="ARBA00022448"/>
    </source>
</evidence>
<dbReference type="SUPFAM" id="SSF46626">
    <property type="entry name" value="Cytochrome c"/>
    <property type="match status" value="1"/>
</dbReference>
<organism evidence="16">
    <name type="scientific">Vertebrata isogona</name>
    <dbReference type="NCBI Taxonomy" id="2006944"/>
    <lineage>
        <taxon>Eukaryota</taxon>
        <taxon>Rhodophyta</taxon>
        <taxon>Florideophyceae</taxon>
        <taxon>Rhodymeniophycidae</taxon>
        <taxon>Ceramiales</taxon>
        <taxon>Rhodomelaceae</taxon>
        <taxon>Polysiphonioideae</taxon>
        <taxon>Vertebrata</taxon>
    </lineage>
</organism>
<sequence>MRFLFSVVLSFIALLSVCNTIVFSEESVIDLDAGAQVFSQNCVSCHAGGNNLVNPLKTLSLKDLETNSRDNVKGIITQVTYGGNGMPVFGERLSDEEIINVANYVLNQAKNSAW</sequence>
<evidence type="ECO:0000256" key="14">
    <source>
        <dbReference type="SAM" id="SignalP"/>
    </source>
</evidence>
<feature type="domain" description="Cytochrome c" evidence="15">
    <location>
        <begin position="29"/>
        <end position="109"/>
    </location>
</feature>
<evidence type="ECO:0000256" key="1">
    <source>
        <dbReference type="ARBA" id="ARBA00002347"/>
    </source>
</evidence>
<evidence type="ECO:0000256" key="8">
    <source>
        <dbReference type="ARBA" id="ARBA00023004"/>
    </source>
</evidence>
<accession>A0A1Z1MFC8</accession>
<dbReference type="InterPro" id="IPR023655">
    <property type="entry name" value="Cyt_C6"/>
</dbReference>
<evidence type="ECO:0000256" key="9">
    <source>
        <dbReference type="ARBA" id="ARBA00023078"/>
    </source>
</evidence>
<comment type="function">
    <text evidence="1">Functions as an electron carrier between membrane-bound cytochrome b6-f and photosystem I in oxygenic photosynthesis.</text>
</comment>
<keyword evidence="9" id="KW-0793">Thylakoid</keyword>
<dbReference type="PRINTS" id="PR00605">
    <property type="entry name" value="CYTCHROMECIC"/>
</dbReference>
<dbReference type="InterPro" id="IPR036909">
    <property type="entry name" value="Cyt_c-like_dom_sf"/>
</dbReference>
<dbReference type="RefSeq" id="YP_009395500.1">
    <property type="nucleotide sequence ID" value="NC_035278.1"/>
</dbReference>
<evidence type="ECO:0000256" key="10">
    <source>
        <dbReference type="ARBA" id="ARBA00030448"/>
    </source>
</evidence>
<protein>
    <recommendedName>
        <fullName evidence="12">Cytochrome c-553</fullName>
    </recommendedName>
    <alternativeName>
        <fullName evidence="11">Cytochrome c553</fullName>
    </alternativeName>
    <alternativeName>
        <fullName evidence="10">Soluble cytochrome f</fullName>
    </alternativeName>
</protein>
<dbReference type="GeneID" id="33357629"/>
<evidence type="ECO:0000313" key="16">
    <source>
        <dbReference type="EMBL" id="ARW64599.1"/>
    </source>
</evidence>
<reference evidence="16" key="1">
    <citation type="journal article" date="2017" name="J. Phycol.">
        <title>Analysis of chloroplast genomes and a supermatrix inform reclassification of the Rhodomelaceae (Rhodophyta).</title>
        <authorList>
            <person name="Diaz-Tapia P."/>
            <person name="Maggs C.A."/>
            <person name="West J.A."/>
            <person name="Verbruggen H."/>
        </authorList>
    </citation>
    <scope>NUCLEOTIDE SEQUENCE</scope>
    <source>
        <strain evidence="16">PD831</strain>
    </source>
</reference>
<dbReference type="EMBL" id="MF101433">
    <property type="protein sequence ID" value="ARW64599.1"/>
    <property type="molecule type" value="Genomic_DNA"/>
</dbReference>
<dbReference type="InterPro" id="IPR009056">
    <property type="entry name" value="Cyt_c-like_dom"/>
</dbReference>
<evidence type="ECO:0000259" key="15">
    <source>
        <dbReference type="PROSITE" id="PS51007"/>
    </source>
</evidence>
<keyword evidence="6 13" id="KW-0479">Metal-binding</keyword>
<dbReference type="Pfam" id="PF13442">
    <property type="entry name" value="Cytochrome_CBB3"/>
    <property type="match status" value="1"/>
</dbReference>
<keyword evidence="4" id="KW-0813">Transport</keyword>
<keyword evidence="16" id="KW-0150">Chloroplast</keyword>
<evidence type="ECO:0000256" key="7">
    <source>
        <dbReference type="ARBA" id="ARBA00022982"/>
    </source>
</evidence>
<keyword evidence="14" id="KW-0732">Signal</keyword>
<dbReference type="GO" id="GO:0020037">
    <property type="term" value="F:heme binding"/>
    <property type="evidence" value="ECO:0007669"/>
    <property type="project" value="InterPro"/>
</dbReference>
<dbReference type="GO" id="GO:0009543">
    <property type="term" value="C:chloroplast thylakoid lumen"/>
    <property type="evidence" value="ECO:0007669"/>
    <property type="project" value="UniProtKB-SubCell"/>
</dbReference>
<dbReference type="GO" id="GO:0005506">
    <property type="term" value="F:iron ion binding"/>
    <property type="evidence" value="ECO:0007669"/>
    <property type="project" value="InterPro"/>
</dbReference>
<feature type="chain" id="PRO_5012328462" description="Cytochrome c-553" evidence="14">
    <location>
        <begin position="25"/>
        <end position="114"/>
    </location>
</feature>
<keyword evidence="16" id="KW-0934">Plastid</keyword>
<keyword evidence="7" id="KW-0249">Electron transport</keyword>
<evidence type="ECO:0000256" key="13">
    <source>
        <dbReference type="PROSITE-ProRule" id="PRU00433"/>
    </source>
</evidence>